<evidence type="ECO:0000313" key="1">
    <source>
        <dbReference type="EMBL" id="KAK6729891.1"/>
    </source>
</evidence>
<accession>A0ABR1BU30</accession>
<sequence>MRSNSESFEVYGRVYSPYNELRELADESSRYFYPTGKIPYQFIDLVLLKCLIGTKAVSNLPIDRALTAEPDTDCDTPTLGPEK</sequence>
<gene>
    <name evidence="1" type="primary">Necator_chrI.g2883</name>
    <name evidence="1" type="ORF">RB195_006754</name>
</gene>
<dbReference type="EMBL" id="JAVFWL010000001">
    <property type="protein sequence ID" value="KAK6729891.1"/>
    <property type="molecule type" value="Genomic_DNA"/>
</dbReference>
<proteinExistence type="predicted"/>
<dbReference type="Proteomes" id="UP001303046">
    <property type="component" value="Unassembled WGS sequence"/>
</dbReference>
<reference evidence="1 2" key="1">
    <citation type="submission" date="2023-08" db="EMBL/GenBank/DDBJ databases">
        <title>A Necator americanus chromosomal reference genome.</title>
        <authorList>
            <person name="Ilik V."/>
            <person name="Petrzelkova K.J."/>
            <person name="Pardy F."/>
            <person name="Fuh T."/>
            <person name="Niatou-Singa F.S."/>
            <person name="Gouil Q."/>
            <person name="Baker L."/>
            <person name="Ritchie M.E."/>
            <person name="Jex A.R."/>
            <person name="Gazzola D."/>
            <person name="Li H."/>
            <person name="Toshio Fujiwara R."/>
            <person name="Zhan B."/>
            <person name="Aroian R.V."/>
            <person name="Pafco B."/>
            <person name="Schwarz E.M."/>
        </authorList>
    </citation>
    <scope>NUCLEOTIDE SEQUENCE [LARGE SCALE GENOMIC DNA]</scope>
    <source>
        <strain evidence="1 2">Aroian</strain>
        <tissue evidence="1">Whole animal</tissue>
    </source>
</reference>
<protein>
    <submittedName>
        <fullName evidence="1">Uncharacterized protein</fullName>
    </submittedName>
</protein>
<comment type="caution">
    <text evidence="1">The sequence shown here is derived from an EMBL/GenBank/DDBJ whole genome shotgun (WGS) entry which is preliminary data.</text>
</comment>
<name>A0ABR1BU30_NECAM</name>
<organism evidence="1 2">
    <name type="scientific">Necator americanus</name>
    <name type="common">Human hookworm</name>
    <dbReference type="NCBI Taxonomy" id="51031"/>
    <lineage>
        <taxon>Eukaryota</taxon>
        <taxon>Metazoa</taxon>
        <taxon>Ecdysozoa</taxon>
        <taxon>Nematoda</taxon>
        <taxon>Chromadorea</taxon>
        <taxon>Rhabditida</taxon>
        <taxon>Rhabditina</taxon>
        <taxon>Rhabditomorpha</taxon>
        <taxon>Strongyloidea</taxon>
        <taxon>Ancylostomatidae</taxon>
        <taxon>Bunostominae</taxon>
        <taxon>Necator</taxon>
    </lineage>
</organism>
<keyword evidence="2" id="KW-1185">Reference proteome</keyword>
<evidence type="ECO:0000313" key="2">
    <source>
        <dbReference type="Proteomes" id="UP001303046"/>
    </source>
</evidence>